<keyword evidence="3" id="KW-1185">Reference proteome</keyword>
<dbReference type="SUPFAM" id="SSF55874">
    <property type="entry name" value="ATPase domain of HSP90 chaperone/DNA topoisomerase II/histidine kinase"/>
    <property type="match status" value="1"/>
</dbReference>
<proteinExistence type="predicted"/>
<accession>A0A0F0GHE3</accession>
<comment type="caution">
    <text evidence="2">The sequence shown here is derived from an EMBL/GenBank/DDBJ whole genome shotgun (WGS) entry which is preliminary data.</text>
</comment>
<dbReference type="InterPro" id="IPR003594">
    <property type="entry name" value="HATPase_dom"/>
</dbReference>
<dbReference type="PATRIC" id="fig|68170.10.peg.9175"/>
<protein>
    <recommendedName>
        <fullName evidence="1">Histidine kinase/HSP90-like ATPase domain-containing protein</fullName>
    </recommendedName>
</protein>
<dbReference type="Pfam" id="PF02518">
    <property type="entry name" value="HATPase_c"/>
    <property type="match status" value="1"/>
</dbReference>
<dbReference type="InterPro" id="IPR052023">
    <property type="entry name" value="Histidine_kinase_KdpD"/>
</dbReference>
<dbReference type="Proteomes" id="UP000033393">
    <property type="component" value="Unassembled WGS sequence"/>
</dbReference>
<dbReference type="AlphaFoldDB" id="A0A0F0GHE3"/>
<feature type="domain" description="Histidine kinase/HSP90-like ATPase" evidence="1">
    <location>
        <begin position="23"/>
        <end position="92"/>
    </location>
</feature>
<dbReference type="InterPro" id="IPR036890">
    <property type="entry name" value="HATPase_C_sf"/>
</dbReference>
<evidence type="ECO:0000313" key="3">
    <source>
        <dbReference type="Proteomes" id="UP000033393"/>
    </source>
</evidence>
<organism evidence="2 3">
    <name type="scientific">Lentzea aerocolonigenes</name>
    <name type="common">Lechevalieria aerocolonigenes</name>
    <name type="synonym">Saccharothrix aerocolonigenes</name>
    <dbReference type="NCBI Taxonomy" id="68170"/>
    <lineage>
        <taxon>Bacteria</taxon>
        <taxon>Bacillati</taxon>
        <taxon>Actinomycetota</taxon>
        <taxon>Actinomycetes</taxon>
        <taxon>Pseudonocardiales</taxon>
        <taxon>Pseudonocardiaceae</taxon>
        <taxon>Lentzea</taxon>
    </lineage>
</organism>
<sequence length="98" mass="10330">MLGEAHRRRERGTEVVVGLVETHDQVEIRASQHGSFVELRIVDHGPALPKKAVGEIFARLSVAKGCTAAVGGEISAEDTPGGGLTIVISLPAYEETSP</sequence>
<dbReference type="Gene3D" id="3.30.565.10">
    <property type="entry name" value="Histidine kinase-like ATPase, C-terminal domain"/>
    <property type="match status" value="1"/>
</dbReference>
<gene>
    <name evidence="2" type="ORF">UK23_35180</name>
</gene>
<evidence type="ECO:0000259" key="1">
    <source>
        <dbReference type="Pfam" id="PF02518"/>
    </source>
</evidence>
<dbReference type="PANTHER" id="PTHR45569:SF1">
    <property type="entry name" value="SENSOR PROTEIN KDPD"/>
    <property type="match status" value="1"/>
</dbReference>
<dbReference type="PANTHER" id="PTHR45569">
    <property type="entry name" value="SENSOR PROTEIN KDPD"/>
    <property type="match status" value="1"/>
</dbReference>
<dbReference type="EMBL" id="JYJG01000320">
    <property type="protein sequence ID" value="KJK42919.1"/>
    <property type="molecule type" value="Genomic_DNA"/>
</dbReference>
<evidence type="ECO:0000313" key="2">
    <source>
        <dbReference type="EMBL" id="KJK42919.1"/>
    </source>
</evidence>
<dbReference type="GO" id="GO:0005886">
    <property type="term" value="C:plasma membrane"/>
    <property type="evidence" value="ECO:0007669"/>
    <property type="project" value="TreeGrafter"/>
</dbReference>
<reference evidence="2 3" key="1">
    <citation type="submission" date="2015-02" db="EMBL/GenBank/DDBJ databases">
        <authorList>
            <person name="Ju K.-S."/>
            <person name="Doroghazi J.R."/>
            <person name="Metcalf W."/>
        </authorList>
    </citation>
    <scope>NUCLEOTIDE SEQUENCE [LARGE SCALE GENOMIC DNA]</scope>
    <source>
        <strain evidence="2 3">NRRL B-16140</strain>
    </source>
</reference>
<name>A0A0F0GHE3_LENAE</name>
<dbReference type="GO" id="GO:0000155">
    <property type="term" value="F:phosphorelay sensor kinase activity"/>
    <property type="evidence" value="ECO:0007669"/>
    <property type="project" value="TreeGrafter"/>
</dbReference>